<reference evidence="3" key="2">
    <citation type="journal article" date="2023" name="Int. J. Mol. Sci.">
        <title>De Novo Assembly and Annotation of 11 Diverse Shrub Willow (Salix) Genomes Reveals Novel Gene Organization in Sex-Linked Regions.</title>
        <authorList>
            <person name="Hyden B."/>
            <person name="Feng K."/>
            <person name="Yates T.B."/>
            <person name="Jawdy S."/>
            <person name="Cereghino C."/>
            <person name="Smart L.B."/>
            <person name="Muchero W."/>
        </authorList>
    </citation>
    <scope>NUCLEOTIDE SEQUENCE</scope>
    <source>
        <tissue evidence="3">Shoot tip</tissue>
    </source>
</reference>
<keyword evidence="2" id="KW-0812">Transmembrane</keyword>
<evidence type="ECO:0000313" key="4">
    <source>
        <dbReference type="Proteomes" id="UP001151532"/>
    </source>
</evidence>
<organism evidence="3 4">
    <name type="scientific">Salix purpurea</name>
    <name type="common">Purple osier willow</name>
    <dbReference type="NCBI Taxonomy" id="77065"/>
    <lineage>
        <taxon>Eukaryota</taxon>
        <taxon>Viridiplantae</taxon>
        <taxon>Streptophyta</taxon>
        <taxon>Embryophyta</taxon>
        <taxon>Tracheophyta</taxon>
        <taxon>Spermatophyta</taxon>
        <taxon>Magnoliopsida</taxon>
        <taxon>eudicotyledons</taxon>
        <taxon>Gunneridae</taxon>
        <taxon>Pentapetalae</taxon>
        <taxon>rosids</taxon>
        <taxon>fabids</taxon>
        <taxon>Malpighiales</taxon>
        <taxon>Salicaceae</taxon>
        <taxon>Saliceae</taxon>
        <taxon>Salix</taxon>
    </lineage>
</organism>
<proteinExistence type="predicted"/>
<feature type="region of interest" description="Disordered" evidence="1">
    <location>
        <begin position="58"/>
        <end position="87"/>
    </location>
</feature>
<dbReference type="Proteomes" id="UP001151532">
    <property type="component" value="Chromosome 6"/>
</dbReference>
<dbReference type="OrthoDB" id="683235at2759"/>
<protein>
    <submittedName>
        <fullName evidence="3">Uncharacterized protein</fullName>
    </submittedName>
</protein>
<evidence type="ECO:0000313" key="3">
    <source>
        <dbReference type="EMBL" id="KAJ6700288.1"/>
    </source>
</evidence>
<feature type="transmembrane region" description="Helical" evidence="2">
    <location>
        <begin position="27"/>
        <end position="46"/>
    </location>
</feature>
<dbReference type="PANTHER" id="PTHR37225:SF1">
    <property type="entry name" value="OS04G0657900 PROTEIN"/>
    <property type="match status" value="1"/>
</dbReference>
<reference evidence="3" key="1">
    <citation type="submission" date="2022-11" db="EMBL/GenBank/DDBJ databases">
        <authorList>
            <person name="Hyden B.L."/>
            <person name="Feng K."/>
            <person name="Yates T."/>
            <person name="Jawdy S."/>
            <person name="Smart L.B."/>
            <person name="Muchero W."/>
        </authorList>
    </citation>
    <scope>NUCLEOTIDE SEQUENCE</scope>
    <source>
        <tissue evidence="3">Shoot tip</tissue>
    </source>
</reference>
<accession>A0A9Q0Q5F1</accession>
<name>A0A9Q0Q5F1_SALPP</name>
<sequence>MLKSQERFPSFIKKNTGGGKMDAGMQVALPILGVLAAAAATFYVVSFSELREKSFRDLEESGDGGFESSLSSRKRRARRKAENKAKN</sequence>
<keyword evidence="2" id="KW-1133">Transmembrane helix</keyword>
<comment type="caution">
    <text evidence="3">The sequence shown here is derived from an EMBL/GenBank/DDBJ whole genome shotgun (WGS) entry which is preliminary data.</text>
</comment>
<keyword evidence="2" id="KW-0472">Membrane</keyword>
<evidence type="ECO:0000256" key="1">
    <source>
        <dbReference type="SAM" id="MobiDB-lite"/>
    </source>
</evidence>
<keyword evidence="4" id="KW-1185">Reference proteome</keyword>
<evidence type="ECO:0000256" key="2">
    <source>
        <dbReference type="SAM" id="Phobius"/>
    </source>
</evidence>
<dbReference type="PANTHER" id="PTHR37225">
    <property type="entry name" value="OSJNBA0011F23.3 PROTEIN"/>
    <property type="match status" value="1"/>
</dbReference>
<dbReference type="EMBL" id="JAPFFK010000017">
    <property type="protein sequence ID" value="KAJ6700288.1"/>
    <property type="molecule type" value="Genomic_DNA"/>
</dbReference>
<dbReference type="AlphaFoldDB" id="A0A9Q0Q5F1"/>
<gene>
    <name evidence="3" type="ORF">OIU79_013341</name>
</gene>